<reference evidence="11" key="1">
    <citation type="submission" date="2021-04" db="EMBL/GenBank/DDBJ databases">
        <authorList>
            <consortium name="Molecular Ecology Group"/>
        </authorList>
    </citation>
    <scope>NUCLEOTIDE SEQUENCE</scope>
</reference>
<organism evidence="11 12">
    <name type="scientific">Candidula unifasciata</name>
    <dbReference type="NCBI Taxonomy" id="100452"/>
    <lineage>
        <taxon>Eukaryota</taxon>
        <taxon>Metazoa</taxon>
        <taxon>Spiralia</taxon>
        <taxon>Lophotrochozoa</taxon>
        <taxon>Mollusca</taxon>
        <taxon>Gastropoda</taxon>
        <taxon>Heterobranchia</taxon>
        <taxon>Euthyneura</taxon>
        <taxon>Panpulmonata</taxon>
        <taxon>Eupulmonata</taxon>
        <taxon>Stylommatophora</taxon>
        <taxon>Helicina</taxon>
        <taxon>Helicoidea</taxon>
        <taxon>Geomitridae</taxon>
        <taxon>Candidula</taxon>
    </lineage>
</organism>
<feature type="transmembrane region" description="Helical" evidence="9">
    <location>
        <begin position="16"/>
        <end position="33"/>
    </location>
</feature>
<evidence type="ECO:0000313" key="11">
    <source>
        <dbReference type="EMBL" id="CAG5122330.1"/>
    </source>
</evidence>
<dbReference type="PANTHER" id="PTHR10037:SF288">
    <property type="entry name" value="SODIUM CHANNEL PROTEIN PARA"/>
    <property type="match status" value="1"/>
</dbReference>
<evidence type="ECO:0000256" key="2">
    <source>
        <dbReference type="ARBA" id="ARBA00022475"/>
    </source>
</evidence>
<keyword evidence="5 9" id="KW-1133">Transmembrane helix</keyword>
<dbReference type="GO" id="GO:0086010">
    <property type="term" value="P:membrane depolarization during action potential"/>
    <property type="evidence" value="ECO:0007669"/>
    <property type="project" value="TreeGrafter"/>
</dbReference>
<evidence type="ECO:0000256" key="8">
    <source>
        <dbReference type="ARBA" id="ARBA00023180"/>
    </source>
</evidence>
<evidence type="ECO:0000256" key="7">
    <source>
        <dbReference type="ARBA" id="ARBA00023157"/>
    </source>
</evidence>
<keyword evidence="7" id="KW-1015">Disulfide bond</keyword>
<feature type="non-terminal residue" evidence="11">
    <location>
        <position position="1"/>
    </location>
</feature>
<keyword evidence="2" id="KW-1003">Cell membrane</keyword>
<evidence type="ECO:0000256" key="6">
    <source>
        <dbReference type="ARBA" id="ARBA00023136"/>
    </source>
</evidence>
<feature type="transmembrane region" description="Helical" evidence="9">
    <location>
        <begin position="45"/>
        <end position="63"/>
    </location>
</feature>
<gene>
    <name evidence="11" type="ORF">CUNI_LOCUS7888</name>
</gene>
<keyword evidence="6 9" id="KW-0472">Membrane</keyword>
<keyword evidence="8" id="KW-0325">Glycoprotein</keyword>
<evidence type="ECO:0000256" key="1">
    <source>
        <dbReference type="ARBA" id="ARBA00004651"/>
    </source>
</evidence>
<dbReference type="PANTHER" id="PTHR10037">
    <property type="entry name" value="VOLTAGE-GATED CATION CHANNEL CALCIUM AND SODIUM"/>
    <property type="match status" value="1"/>
</dbReference>
<dbReference type="GO" id="GO:0019228">
    <property type="term" value="P:neuronal action potential"/>
    <property type="evidence" value="ECO:0007669"/>
    <property type="project" value="TreeGrafter"/>
</dbReference>
<keyword evidence="4" id="KW-0677">Repeat</keyword>
<dbReference type="InterPro" id="IPR005821">
    <property type="entry name" value="Ion_trans_dom"/>
</dbReference>
<evidence type="ECO:0000256" key="9">
    <source>
        <dbReference type="SAM" id="Phobius"/>
    </source>
</evidence>
<feature type="domain" description="Ion transport" evidence="10">
    <location>
        <begin position="15"/>
        <end position="90"/>
    </location>
</feature>
<evidence type="ECO:0000256" key="4">
    <source>
        <dbReference type="ARBA" id="ARBA00022737"/>
    </source>
</evidence>
<comment type="subcellular location">
    <subcellularLocation>
        <location evidence="1">Cell membrane</location>
        <topology evidence="1">Multi-pass membrane protein</topology>
    </subcellularLocation>
</comment>
<protein>
    <recommendedName>
        <fullName evidence="10">Ion transport domain-containing protein</fullName>
    </recommendedName>
</protein>
<evidence type="ECO:0000259" key="10">
    <source>
        <dbReference type="Pfam" id="PF00520"/>
    </source>
</evidence>
<dbReference type="AlphaFoldDB" id="A0A8S3Z3Y8"/>
<evidence type="ECO:0000256" key="5">
    <source>
        <dbReference type="ARBA" id="ARBA00022989"/>
    </source>
</evidence>
<dbReference type="FunFam" id="1.20.120.350:FF:000059">
    <property type="entry name" value="Sodium channel protein"/>
    <property type="match status" value="1"/>
</dbReference>
<dbReference type="Gene3D" id="1.20.120.350">
    <property type="entry name" value="Voltage-gated potassium channels. Chain C"/>
    <property type="match status" value="1"/>
</dbReference>
<dbReference type="OrthoDB" id="2984333at2759"/>
<dbReference type="GO" id="GO:0001518">
    <property type="term" value="C:voltage-gated sodium channel complex"/>
    <property type="evidence" value="ECO:0007669"/>
    <property type="project" value="TreeGrafter"/>
</dbReference>
<dbReference type="InterPro" id="IPR043203">
    <property type="entry name" value="VGCC_Ca_Na"/>
</dbReference>
<keyword evidence="3 9" id="KW-0812">Transmembrane</keyword>
<comment type="caution">
    <text evidence="11">The sequence shown here is derived from an EMBL/GenBank/DDBJ whole genome shotgun (WGS) entry which is preliminary data.</text>
</comment>
<dbReference type="EMBL" id="CAJHNH020001261">
    <property type="protein sequence ID" value="CAG5122330.1"/>
    <property type="molecule type" value="Genomic_DNA"/>
</dbReference>
<keyword evidence="12" id="KW-1185">Reference proteome</keyword>
<name>A0A8S3Z3Y8_9EUPU</name>
<dbReference type="Pfam" id="PF00520">
    <property type="entry name" value="Ion_trans"/>
    <property type="match status" value="1"/>
</dbReference>
<dbReference type="InterPro" id="IPR027359">
    <property type="entry name" value="Volt_channel_dom_sf"/>
</dbReference>
<dbReference type="SUPFAM" id="SSF81324">
    <property type="entry name" value="Voltage-gated potassium channels"/>
    <property type="match status" value="1"/>
</dbReference>
<evidence type="ECO:0000256" key="3">
    <source>
        <dbReference type="ARBA" id="ARBA00022692"/>
    </source>
</evidence>
<proteinExistence type="predicted"/>
<dbReference type="Proteomes" id="UP000678393">
    <property type="component" value="Unassembled WGS sequence"/>
</dbReference>
<sequence length="90" mass="10596">NKLAALIYDITTDQKFDIVIMVIIILNMLTMMFEHNGMPAQLKEILHIFNLIFITIFTAECVLKLIGLRWYYFKVPWNVFDFIVVVLSIL</sequence>
<accession>A0A8S3Z3Y8</accession>
<evidence type="ECO:0000313" key="12">
    <source>
        <dbReference type="Proteomes" id="UP000678393"/>
    </source>
</evidence>
<feature type="non-terminal residue" evidence="11">
    <location>
        <position position="90"/>
    </location>
</feature>
<dbReference type="GO" id="GO:0005248">
    <property type="term" value="F:voltage-gated sodium channel activity"/>
    <property type="evidence" value="ECO:0007669"/>
    <property type="project" value="TreeGrafter"/>
</dbReference>